<name>A0A7C8FXN6_9ACTN</name>
<proteinExistence type="predicted"/>
<feature type="transmembrane region" description="Helical" evidence="4">
    <location>
        <begin position="30"/>
        <end position="52"/>
    </location>
</feature>
<feature type="transmembrane region" description="Helical" evidence="4">
    <location>
        <begin position="248"/>
        <end position="268"/>
    </location>
</feature>
<dbReference type="GO" id="GO:0003677">
    <property type="term" value="F:DNA binding"/>
    <property type="evidence" value="ECO:0007669"/>
    <property type="project" value="UniProtKB-KW"/>
</dbReference>
<feature type="transmembrane region" description="Helical" evidence="4">
    <location>
        <begin position="148"/>
        <end position="166"/>
    </location>
</feature>
<dbReference type="InterPro" id="IPR016032">
    <property type="entry name" value="Sig_transdc_resp-reg_C-effctor"/>
</dbReference>
<feature type="transmembrane region" description="Helical" evidence="4">
    <location>
        <begin position="331"/>
        <end position="348"/>
    </location>
</feature>
<dbReference type="EMBL" id="WAJS01000003">
    <property type="protein sequence ID" value="KAB1651258.1"/>
    <property type="molecule type" value="Genomic_DNA"/>
</dbReference>
<keyword evidence="2" id="KW-0238">DNA-binding</keyword>
<dbReference type="SMART" id="SM00421">
    <property type="entry name" value="HTH_LUXR"/>
    <property type="match status" value="1"/>
</dbReference>
<keyword evidence="4" id="KW-1133">Transmembrane helix</keyword>
<keyword evidence="7" id="KW-1185">Reference proteome</keyword>
<keyword evidence="4" id="KW-0812">Transmembrane</keyword>
<dbReference type="PRINTS" id="PR00038">
    <property type="entry name" value="HTHLUXR"/>
</dbReference>
<dbReference type="PANTHER" id="PTHR44688">
    <property type="entry name" value="DNA-BINDING TRANSCRIPTIONAL ACTIVATOR DEVR_DOSR"/>
    <property type="match status" value="1"/>
</dbReference>
<evidence type="ECO:0000313" key="7">
    <source>
        <dbReference type="Proteomes" id="UP000479639"/>
    </source>
</evidence>
<evidence type="ECO:0000256" key="3">
    <source>
        <dbReference type="ARBA" id="ARBA00023163"/>
    </source>
</evidence>
<evidence type="ECO:0000256" key="4">
    <source>
        <dbReference type="SAM" id="Phobius"/>
    </source>
</evidence>
<evidence type="ECO:0000313" key="6">
    <source>
        <dbReference type="EMBL" id="KAB1651258.1"/>
    </source>
</evidence>
<dbReference type="RefSeq" id="WP_151429667.1">
    <property type="nucleotide sequence ID" value="NZ_JANJZI010000002.1"/>
</dbReference>
<keyword evidence="4" id="KW-0472">Membrane</keyword>
<organism evidence="6 7">
    <name type="scientific">Adlercreutzia muris</name>
    <dbReference type="NCBI Taxonomy" id="1796610"/>
    <lineage>
        <taxon>Bacteria</taxon>
        <taxon>Bacillati</taxon>
        <taxon>Actinomycetota</taxon>
        <taxon>Coriobacteriia</taxon>
        <taxon>Eggerthellales</taxon>
        <taxon>Eggerthellaceae</taxon>
        <taxon>Adlercreutzia</taxon>
    </lineage>
</organism>
<dbReference type="Gene3D" id="1.10.10.10">
    <property type="entry name" value="Winged helix-like DNA-binding domain superfamily/Winged helix DNA-binding domain"/>
    <property type="match status" value="1"/>
</dbReference>
<dbReference type="InterPro" id="IPR000792">
    <property type="entry name" value="Tscrpt_reg_LuxR_C"/>
</dbReference>
<feature type="transmembrane region" description="Helical" evidence="4">
    <location>
        <begin position="172"/>
        <end position="190"/>
    </location>
</feature>
<accession>A0A7C8FXN6</accession>
<dbReference type="PANTHER" id="PTHR44688:SF16">
    <property type="entry name" value="DNA-BINDING TRANSCRIPTIONAL ACTIVATOR DEVR_DOSR"/>
    <property type="match status" value="1"/>
</dbReference>
<feature type="transmembrane region" description="Helical" evidence="4">
    <location>
        <begin position="121"/>
        <end position="141"/>
    </location>
</feature>
<dbReference type="InterPro" id="IPR036388">
    <property type="entry name" value="WH-like_DNA-bd_sf"/>
</dbReference>
<feature type="transmembrane region" description="Helical" evidence="4">
    <location>
        <begin position="369"/>
        <end position="391"/>
    </location>
</feature>
<feature type="transmembrane region" description="Helical" evidence="4">
    <location>
        <begin position="397"/>
        <end position="416"/>
    </location>
</feature>
<evidence type="ECO:0000259" key="5">
    <source>
        <dbReference type="PROSITE" id="PS50043"/>
    </source>
</evidence>
<feature type="transmembrane region" description="Helical" evidence="4">
    <location>
        <begin position="93"/>
        <end position="115"/>
    </location>
</feature>
<evidence type="ECO:0000256" key="1">
    <source>
        <dbReference type="ARBA" id="ARBA00023015"/>
    </source>
</evidence>
<dbReference type="GO" id="GO:0006355">
    <property type="term" value="P:regulation of DNA-templated transcription"/>
    <property type="evidence" value="ECO:0007669"/>
    <property type="project" value="InterPro"/>
</dbReference>
<dbReference type="CDD" id="cd06170">
    <property type="entry name" value="LuxR_C_like"/>
    <property type="match status" value="1"/>
</dbReference>
<feature type="transmembrane region" description="Helical" evidence="4">
    <location>
        <begin position="307"/>
        <end position="325"/>
    </location>
</feature>
<feature type="transmembrane region" description="Helical" evidence="4">
    <location>
        <begin position="274"/>
        <end position="295"/>
    </location>
</feature>
<keyword evidence="3" id="KW-0804">Transcription</keyword>
<protein>
    <submittedName>
        <fullName evidence="6">Helix-turn-helix transcriptional regulator</fullName>
    </submittedName>
</protein>
<reference evidence="6 7" key="1">
    <citation type="submission" date="2019-09" db="EMBL/GenBank/DDBJ databases">
        <title>Whole genome shotgun sequencing (WGS) of Ellagibacter isourolithinifaciens DSM 104140(T) and Adlercreutzia muris DSM 29508(T).</title>
        <authorList>
            <person name="Stoll D.A."/>
            <person name="Danylec N."/>
            <person name="Huch M."/>
        </authorList>
    </citation>
    <scope>NUCLEOTIDE SEQUENCE [LARGE SCALE GENOMIC DNA]</scope>
    <source>
        <strain evidence="6 7">DSM 29508</strain>
    </source>
</reference>
<dbReference type="AlphaFoldDB" id="A0A7C8FXN6"/>
<keyword evidence="1" id="KW-0805">Transcription regulation</keyword>
<dbReference type="PROSITE" id="PS50043">
    <property type="entry name" value="HTH_LUXR_2"/>
    <property type="match status" value="1"/>
</dbReference>
<dbReference type="Proteomes" id="UP000479639">
    <property type="component" value="Unassembled WGS sequence"/>
</dbReference>
<dbReference type="SUPFAM" id="SSF46894">
    <property type="entry name" value="C-terminal effector domain of the bipartite response regulators"/>
    <property type="match status" value="1"/>
</dbReference>
<feature type="domain" description="HTH luxR-type" evidence="5">
    <location>
        <begin position="449"/>
        <end position="514"/>
    </location>
</feature>
<gene>
    <name evidence="6" type="ORF">F8D48_01415</name>
</gene>
<dbReference type="Pfam" id="PF00196">
    <property type="entry name" value="GerE"/>
    <property type="match status" value="1"/>
</dbReference>
<sequence>MVGVGKDASNEGRVGGPAGQAAESLFPVRFLGFGFFWAWLLLAGVTPSPLIGAPLCFANAPFEMVELSVRALVLVAVLLASRRLASVAGQRGLLVLGVAASAASAPLVLGLGGAGAASASAVAAAIGEVCMFLLWLCFFGYMKVGETFVLLVGSYAIGSVLFLLTAALGFNAMAAASVLFPVLSGTAFVLSQRLMKARTGEELFVEEPVSGDDAREAGGGMPPAAAFAASRHGAAGGAESPVRQKMRIGVALALYSFSFSLSCGIALFSGEGVIGAFTVEPAAMIVLGAICAAFFKFDHRPDRPYKLYRAVAPLIGAGFLLMAVSPLPDEAGGFCVALGYVLFELLVLNDCCNIVKANDASLLRVMAAARLAITLGMFLGWLAAFAAASLAGAAESVSSLVALGLFAALVSVSLVFTERDMTSFAAVADDRALSEGALEGPTREEAFAAFAEQQGLSRREAEVASYLLAGRTTSFAAEKLFIAESTVRAHVHSIYRKCGVHSRMELMDAFDECWSFKASDL</sequence>
<comment type="caution">
    <text evidence="6">The sequence shown here is derived from an EMBL/GenBank/DDBJ whole genome shotgun (WGS) entry which is preliminary data.</text>
</comment>
<evidence type="ECO:0000256" key="2">
    <source>
        <dbReference type="ARBA" id="ARBA00023125"/>
    </source>
</evidence>